<gene>
    <name evidence="2" type="ORF">FEQUK3_LOCUS3572</name>
</gene>
<feature type="signal peptide" evidence="1">
    <location>
        <begin position="1"/>
        <end position="21"/>
    </location>
</feature>
<evidence type="ECO:0000256" key="1">
    <source>
        <dbReference type="SAM" id="SignalP"/>
    </source>
</evidence>
<dbReference type="Proteomes" id="UP000693738">
    <property type="component" value="Unassembled WGS sequence"/>
</dbReference>
<reference evidence="2" key="1">
    <citation type="submission" date="2021-05" db="EMBL/GenBank/DDBJ databases">
        <authorList>
            <person name="Khan N."/>
        </authorList>
    </citation>
    <scope>NUCLEOTIDE SEQUENCE</scope>
</reference>
<proteinExistence type="predicted"/>
<protein>
    <submittedName>
        <fullName evidence="2">Uncharacterized protein</fullName>
    </submittedName>
</protein>
<sequence length="315" mass="33214">MRSRNLLSYGIGLSGLGVALGSVCRPRTTGSSLSTSGVDATSLAPEVIVPSSTFLDTGVSSTAVTGSTEAFTESTATTFETSVTVTNSADISTTIHTETATTSEDTSLPTTEATTLETSIAATTSADISTTTLAETTTTSESPSYPTLFDLSASAGYVAGRTLQVETIQSKAPYFIQPGSGHPSSPLSWDPMTGHLIVSDTLSICVVYSRGRQTGQLKVCLSGDVAADYLVCDAPAGTSLQCRARVCTVVMRPLEEFPGVSTLVKECHDEQEPWTQFYIRKEMFSNSWNADIGPEGISDADLTPMQLRITEVQVQ</sequence>
<feature type="chain" id="PRO_5035150161" evidence="1">
    <location>
        <begin position="22"/>
        <end position="315"/>
    </location>
</feature>
<evidence type="ECO:0000313" key="3">
    <source>
        <dbReference type="Proteomes" id="UP000693738"/>
    </source>
</evidence>
<dbReference type="AlphaFoldDB" id="A0A8J2IIM2"/>
<accession>A0A8J2IIM2</accession>
<organism evidence="2 3">
    <name type="scientific">Fusarium equiseti</name>
    <name type="common">Fusarium scirpi</name>
    <dbReference type="NCBI Taxonomy" id="61235"/>
    <lineage>
        <taxon>Eukaryota</taxon>
        <taxon>Fungi</taxon>
        <taxon>Dikarya</taxon>
        <taxon>Ascomycota</taxon>
        <taxon>Pezizomycotina</taxon>
        <taxon>Sordariomycetes</taxon>
        <taxon>Hypocreomycetidae</taxon>
        <taxon>Hypocreales</taxon>
        <taxon>Nectriaceae</taxon>
        <taxon>Fusarium</taxon>
        <taxon>Fusarium incarnatum-equiseti species complex</taxon>
    </lineage>
</organism>
<dbReference type="EMBL" id="CAJSTJ010000121">
    <property type="protein sequence ID" value="CAG7557883.1"/>
    <property type="molecule type" value="Genomic_DNA"/>
</dbReference>
<keyword evidence="1" id="KW-0732">Signal</keyword>
<evidence type="ECO:0000313" key="2">
    <source>
        <dbReference type="EMBL" id="CAG7557883.1"/>
    </source>
</evidence>
<name>A0A8J2IIM2_FUSEQ</name>
<comment type="caution">
    <text evidence="2">The sequence shown here is derived from an EMBL/GenBank/DDBJ whole genome shotgun (WGS) entry which is preliminary data.</text>
</comment>